<evidence type="ECO:0000256" key="6">
    <source>
        <dbReference type="SAM" id="MobiDB-lite"/>
    </source>
</evidence>
<evidence type="ECO:0000256" key="2">
    <source>
        <dbReference type="ARBA" id="ARBA00005912"/>
    </source>
</evidence>
<dbReference type="NCBIfam" id="TIGR00496">
    <property type="entry name" value="frr"/>
    <property type="match status" value="1"/>
</dbReference>
<dbReference type="EMBL" id="PQAP01000211">
    <property type="protein sequence ID" value="PWB68190.1"/>
    <property type="molecule type" value="Genomic_DNA"/>
</dbReference>
<dbReference type="InterPro" id="IPR036191">
    <property type="entry name" value="RRF_sf"/>
</dbReference>
<accession>A0A855X2G3</accession>
<organism evidence="8 9">
    <name type="scientific">candidate division GN15 bacterium</name>
    <dbReference type="NCBI Taxonomy" id="2072418"/>
    <lineage>
        <taxon>Bacteria</taxon>
        <taxon>candidate division GN15</taxon>
    </lineage>
</organism>
<protein>
    <recommendedName>
        <fullName evidence="5">Ribosome-recycling factor</fullName>
        <shortName evidence="5">RRF</shortName>
    </recommendedName>
    <alternativeName>
        <fullName evidence="5">Ribosome-releasing factor</fullName>
    </alternativeName>
</protein>
<dbReference type="PANTHER" id="PTHR20982">
    <property type="entry name" value="RIBOSOME RECYCLING FACTOR"/>
    <property type="match status" value="1"/>
</dbReference>
<keyword evidence="3 5" id="KW-0963">Cytoplasm</keyword>
<gene>
    <name evidence="5" type="primary">frr</name>
    <name evidence="8" type="ORF">C3F09_12055</name>
</gene>
<comment type="function">
    <text evidence="5">Responsible for the release of ribosomes from messenger RNA at the termination of protein biosynthesis. May increase the efficiency of translation by recycling ribosomes from one round of translation to another.</text>
</comment>
<comment type="similarity">
    <text evidence="2 5">Belongs to the RRF family.</text>
</comment>
<dbReference type="PANTHER" id="PTHR20982:SF3">
    <property type="entry name" value="MITOCHONDRIAL RIBOSOME RECYCLING FACTOR PSEUDO 1"/>
    <property type="match status" value="1"/>
</dbReference>
<evidence type="ECO:0000256" key="4">
    <source>
        <dbReference type="ARBA" id="ARBA00022917"/>
    </source>
</evidence>
<dbReference type="GO" id="GO:0043023">
    <property type="term" value="F:ribosomal large subunit binding"/>
    <property type="evidence" value="ECO:0007669"/>
    <property type="project" value="TreeGrafter"/>
</dbReference>
<feature type="domain" description="Ribosome recycling factor" evidence="7">
    <location>
        <begin position="21"/>
        <end position="183"/>
    </location>
</feature>
<dbReference type="InterPro" id="IPR023584">
    <property type="entry name" value="Ribosome_recyc_fac_dom"/>
</dbReference>
<dbReference type="Proteomes" id="UP000250918">
    <property type="component" value="Unassembled WGS sequence"/>
</dbReference>
<dbReference type="SUPFAM" id="SSF55194">
    <property type="entry name" value="Ribosome recycling factor, RRF"/>
    <property type="match status" value="1"/>
</dbReference>
<evidence type="ECO:0000256" key="3">
    <source>
        <dbReference type="ARBA" id="ARBA00022490"/>
    </source>
</evidence>
<name>A0A855X2G3_9BACT</name>
<dbReference type="FunFam" id="3.30.1360.40:FF:000001">
    <property type="entry name" value="Ribosome-recycling factor"/>
    <property type="match status" value="1"/>
</dbReference>
<keyword evidence="4 5" id="KW-0648">Protein biosynthesis</keyword>
<sequence>MVDEIYKQTREKMQKTLETIHKELNAVRTGKASAHLLDTVRVEAYGTTMPLNQVATVATPEPRLLVVQAFDKTVVGEIVKAIQKADLGFNPIVEGAVLRIPVPALNEERRKELVKHCKHVAEEGRVAVRNIRREANEHLKREGKGHDISEDQEKQAHDKIQKMTDDFIKQIDDMVNKKEQEVMAV</sequence>
<comment type="caution">
    <text evidence="8">The sequence shown here is derived from an EMBL/GenBank/DDBJ whole genome shotgun (WGS) entry which is preliminary data.</text>
</comment>
<dbReference type="CDD" id="cd00520">
    <property type="entry name" value="RRF"/>
    <property type="match status" value="1"/>
</dbReference>
<dbReference type="FunFam" id="1.10.132.20:FF:000001">
    <property type="entry name" value="Ribosome-recycling factor"/>
    <property type="match status" value="1"/>
</dbReference>
<proteinExistence type="inferred from homology"/>
<reference evidence="8 9" key="1">
    <citation type="journal article" date="2018" name="ISME J.">
        <title>A methanotrophic archaeon couples anaerobic oxidation of methane to Fe(III) reduction.</title>
        <authorList>
            <person name="Cai C."/>
            <person name="Leu A.O."/>
            <person name="Xie G.J."/>
            <person name="Guo J."/>
            <person name="Feng Y."/>
            <person name="Zhao J.X."/>
            <person name="Tyson G.W."/>
            <person name="Yuan Z."/>
            <person name="Hu S."/>
        </authorList>
    </citation>
    <scope>NUCLEOTIDE SEQUENCE [LARGE SCALE GENOMIC DNA]</scope>
    <source>
        <strain evidence="8">FeB_12</strain>
    </source>
</reference>
<dbReference type="GO" id="GO:0006415">
    <property type="term" value="P:translational termination"/>
    <property type="evidence" value="ECO:0007669"/>
    <property type="project" value="UniProtKB-UniRule"/>
</dbReference>
<comment type="subcellular location">
    <subcellularLocation>
        <location evidence="1 5">Cytoplasm</location>
    </subcellularLocation>
</comment>
<evidence type="ECO:0000313" key="8">
    <source>
        <dbReference type="EMBL" id="PWB68190.1"/>
    </source>
</evidence>
<dbReference type="AlphaFoldDB" id="A0A855X2G3"/>
<evidence type="ECO:0000313" key="9">
    <source>
        <dbReference type="Proteomes" id="UP000250918"/>
    </source>
</evidence>
<dbReference type="Gene3D" id="1.10.132.20">
    <property type="entry name" value="Ribosome-recycling factor"/>
    <property type="match status" value="1"/>
</dbReference>
<dbReference type="InterPro" id="IPR002661">
    <property type="entry name" value="Ribosome_recyc_fac"/>
</dbReference>
<dbReference type="Gene3D" id="3.30.1360.40">
    <property type="match status" value="1"/>
</dbReference>
<dbReference type="HAMAP" id="MF_00040">
    <property type="entry name" value="RRF"/>
    <property type="match status" value="1"/>
</dbReference>
<evidence type="ECO:0000256" key="1">
    <source>
        <dbReference type="ARBA" id="ARBA00004496"/>
    </source>
</evidence>
<evidence type="ECO:0000259" key="7">
    <source>
        <dbReference type="Pfam" id="PF01765"/>
    </source>
</evidence>
<evidence type="ECO:0000256" key="5">
    <source>
        <dbReference type="HAMAP-Rule" id="MF_00040"/>
    </source>
</evidence>
<dbReference type="Pfam" id="PF01765">
    <property type="entry name" value="RRF"/>
    <property type="match status" value="1"/>
</dbReference>
<feature type="region of interest" description="Disordered" evidence="6">
    <location>
        <begin position="138"/>
        <end position="158"/>
    </location>
</feature>
<dbReference type="GO" id="GO:0005737">
    <property type="term" value="C:cytoplasm"/>
    <property type="evidence" value="ECO:0007669"/>
    <property type="project" value="UniProtKB-SubCell"/>
</dbReference>